<dbReference type="PROSITE" id="PS50931">
    <property type="entry name" value="HTH_LYSR"/>
    <property type="match status" value="1"/>
</dbReference>
<keyword evidence="3 6" id="KW-0238">DNA-binding</keyword>
<dbReference type="Pfam" id="PF03466">
    <property type="entry name" value="LysR_substrate"/>
    <property type="match status" value="1"/>
</dbReference>
<feature type="domain" description="HTH lysR-type" evidence="5">
    <location>
        <begin position="2"/>
        <end position="58"/>
    </location>
</feature>
<dbReference type="Pfam" id="PF00126">
    <property type="entry name" value="HTH_1"/>
    <property type="match status" value="1"/>
</dbReference>
<dbReference type="InterPro" id="IPR000847">
    <property type="entry name" value="LysR_HTH_N"/>
</dbReference>
<dbReference type="GO" id="GO:0003700">
    <property type="term" value="F:DNA-binding transcription factor activity"/>
    <property type="evidence" value="ECO:0007669"/>
    <property type="project" value="InterPro"/>
</dbReference>
<comment type="similarity">
    <text evidence="1">Belongs to the LysR transcriptional regulatory family.</text>
</comment>
<dbReference type="AlphaFoldDB" id="A0A2G6JPM7"/>
<dbReference type="NCBIfam" id="NF009888">
    <property type="entry name" value="PRK13348.1"/>
    <property type="match status" value="1"/>
</dbReference>
<evidence type="ECO:0000313" key="6">
    <source>
        <dbReference type="EMBL" id="PIE25374.1"/>
    </source>
</evidence>
<proteinExistence type="inferred from homology"/>
<sequence>MIDYKQLQTLAAILEEDSFDKAATRLHISQSAVSQRLKQLEDTIGQTLILRSNPIQVTTAGQQLLKHYRQISLLQRELFAELSQKQADGYTRIAIGLNADSLATWFLDAVQPLLQKEKILFELKVDDQDQTHHLLKSGQVIGCISSNPKPMQGCNCIPLGIVTYRFLASPEYVARYFPDGINREGFLQAPVAEFSNKDELQNRYLQTFFNIAANEYPKHRIPSTESFFQMVIRGLACGMIPDQQSREPLDNGKVVDLSPGQYIDVPLYWHVWNLKSDLYRQLTHALTRVASKELSPFKAE</sequence>
<dbReference type="EMBL" id="PDSH01000006">
    <property type="protein sequence ID" value="PIE25374.1"/>
    <property type="molecule type" value="Genomic_DNA"/>
</dbReference>
<evidence type="ECO:0000313" key="7">
    <source>
        <dbReference type="Proteomes" id="UP000243469"/>
    </source>
</evidence>
<evidence type="ECO:0000256" key="2">
    <source>
        <dbReference type="ARBA" id="ARBA00023015"/>
    </source>
</evidence>
<dbReference type="PRINTS" id="PR00039">
    <property type="entry name" value="HTHLYSR"/>
</dbReference>
<evidence type="ECO:0000256" key="1">
    <source>
        <dbReference type="ARBA" id="ARBA00009437"/>
    </source>
</evidence>
<dbReference type="InterPro" id="IPR036390">
    <property type="entry name" value="WH_DNA-bd_sf"/>
</dbReference>
<reference evidence="6 7" key="1">
    <citation type="submission" date="2017-10" db="EMBL/GenBank/DDBJ databases">
        <title>Novel microbial diversity and functional potential in the marine mammal oral microbiome.</title>
        <authorList>
            <person name="Dudek N.K."/>
            <person name="Sun C.L."/>
            <person name="Burstein D."/>
            <person name="Kantor R.S."/>
            <person name="Aliaga Goltsman D.S."/>
            <person name="Bik E.M."/>
            <person name="Thomas B.C."/>
            <person name="Banfield J.F."/>
            <person name="Relman D.A."/>
        </authorList>
    </citation>
    <scope>NUCLEOTIDE SEQUENCE [LARGE SCALE GENOMIC DNA]</scope>
    <source>
        <strain evidence="6">DOLJORAL78_47_21</strain>
    </source>
</reference>
<dbReference type="InterPro" id="IPR017685">
    <property type="entry name" value="ArgP"/>
</dbReference>
<dbReference type="NCBIfam" id="NF002964">
    <property type="entry name" value="PRK03635.1"/>
    <property type="match status" value="1"/>
</dbReference>
<gene>
    <name evidence="6" type="ORF">CSA60_00760</name>
</gene>
<organism evidence="6 7">
    <name type="scientific">Neptuniibacter caesariensis</name>
    <dbReference type="NCBI Taxonomy" id="207954"/>
    <lineage>
        <taxon>Bacteria</taxon>
        <taxon>Pseudomonadati</taxon>
        <taxon>Pseudomonadota</taxon>
        <taxon>Gammaproteobacteria</taxon>
        <taxon>Oceanospirillales</taxon>
        <taxon>Oceanospirillaceae</taxon>
        <taxon>Neptuniibacter</taxon>
    </lineage>
</organism>
<comment type="caution">
    <text evidence="6">The sequence shown here is derived from an EMBL/GenBank/DDBJ whole genome shotgun (WGS) entry which is preliminary data.</text>
</comment>
<keyword evidence="2" id="KW-0805">Transcription regulation</keyword>
<dbReference type="GO" id="GO:0003677">
    <property type="term" value="F:DNA binding"/>
    <property type="evidence" value="ECO:0007669"/>
    <property type="project" value="UniProtKB-KW"/>
</dbReference>
<accession>A0A2G6JPM7</accession>
<dbReference type="Gene3D" id="3.40.190.290">
    <property type="match status" value="1"/>
</dbReference>
<dbReference type="InterPro" id="IPR005119">
    <property type="entry name" value="LysR_subst-bd"/>
</dbReference>
<dbReference type="SUPFAM" id="SSF53850">
    <property type="entry name" value="Periplasmic binding protein-like II"/>
    <property type="match status" value="1"/>
</dbReference>
<dbReference type="STRING" id="207954.MED92_09116"/>
<name>A0A2G6JPM7_NEPCE</name>
<dbReference type="InterPro" id="IPR050176">
    <property type="entry name" value="LTTR"/>
</dbReference>
<evidence type="ECO:0000256" key="3">
    <source>
        <dbReference type="ARBA" id="ARBA00023125"/>
    </source>
</evidence>
<dbReference type="PANTHER" id="PTHR30579">
    <property type="entry name" value="TRANSCRIPTIONAL REGULATOR"/>
    <property type="match status" value="1"/>
</dbReference>
<keyword evidence="4" id="KW-0804">Transcription</keyword>
<protein>
    <submittedName>
        <fullName evidence="6">ArgP/LysG family DNA-binding transcriptional regulator</fullName>
    </submittedName>
</protein>
<dbReference type="InterPro" id="IPR036388">
    <property type="entry name" value="WH-like_DNA-bd_sf"/>
</dbReference>
<dbReference type="Gene3D" id="1.10.10.10">
    <property type="entry name" value="Winged helix-like DNA-binding domain superfamily/Winged helix DNA-binding domain"/>
    <property type="match status" value="1"/>
</dbReference>
<dbReference type="PANTHER" id="PTHR30579:SF2">
    <property type="entry name" value="HTH-TYPE TRANSCRIPTIONAL REGULATOR ARGP"/>
    <property type="match status" value="1"/>
</dbReference>
<dbReference type="SUPFAM" id="SSF46785">
    <property type="entry name" value="Winged helix' DNA-binding domain"/>
    <property type="match status" value="1"/>
</dbReference>
<dbReference type="Proteomes" id="UP000243469">
    <property type="component" value="Unassembled WGS sequence"/>
</dbReference>
<dbReference type="NCBIfam" id="TIGR03298">
    <property type="entry name" value="argP"/>
    <property type="match status" value="1"/>
</dbReference>
<evidence type="ECO:0000259" key="5">
    <source>
        <dbReference type="PROSITE" id="PS50931"/>
    </source>
</evidence>
<evidence type="ECO:0000256" key="4">
    <source>
        <dbReference type="ARBA" id="ARBA00023163"/>
    </source>
</evidence>